<evidence type="ECO:0000313" key="2">
    <source>
        <dbReference type="Proteomes" id="UP000076154"/>
    </source>
</evidence>
<dbReference type="Gene3D" id="3.80.10.10">
    <property type="entry name" value="Ribonuclease Inhibitor"/>
    <property type="match status" value="1"/>
</dbReference>
<protein>
    <submittedName>
        <fullName evidence="1">Uncharacterized protein</fullName>
    </submittedName>
</protein>
<dbReference type="STRING" id="39966.A0A369JCH5"/>
<organism evidence="1 2">
    <name type="scientific">Hypsizygus marmoreus</name>
    <name type="common">White beech mushroom</name>
    <name type="synonym">Agaricus marmoreus</name>
    <dbReference type="NCBI Taxonomy" id="39966"/>
    <lineage>
        <taxon>Eukaryota</taxon>
        <taxon>Fungi</taxon>
        <taxon>Dikarya</taxon>
        <taxon>Basidiomycota</taxon>
        <taxon>Agaricomycotina</taxon>
        <taxon>Agaricomycetes</taxon>
        <taxon>Agaricomycetidae</taxon>
        <taxon>Agaricales</taxon>
        <taxon>Tricholomatineae</taxon>
        <taxon>Lyophyllaceae</taxon>
        <taxon>Hypsizygus</taxon>
    </lineage>
</organism>
<proteinExistence type="predicted"/>
<dbReference type="AlphaFoldDB" id="A0A369JCH5"/>
<dbReference type="Proteomes" id="UP000076154">
    <property type="component" value="Unassembled WGS sequence"/>
</dbReference>
<gene>
    <name evidence="1" type="ORF">Hypma_000496</name>
</gene>
<dbReference type="InterPro" id="IPR032675">
    <property type="entry name" value="LRR_dom_sf"/>
</dbReference>
<dbReference type="OrthoDB" id="2269034at2759"/>
<dbReference type="EMBL" id="LUEZ02000106">
    <property type="protein sequence ID" value="RDB18307.1"/>
    <property type="molecule type" value="Genomic_DNA"/>
</dbReference>
<dbReference type="InParanoid" id="A0A369JCH5"/>
<keyword evidence="2" id="KW-1185">Reference proteome</keyword>
<sequence length="495" mass="55947">MEALLSQEERAAISSAASHNDLLSDSLETTLDLLIADNKRSIVQLDDEIIHVQNILDGRRNQRMNHIAHIRQYQTLLAPHRTLPVDLLEEIFVRCSPQNAIIPYQTPQTPWTLIQVCSKWRQVALALPTLWSNIKMQYYPRESLSACLRNGIRLMGMLFSRSANLPVSLDAAIRVTSDVDDYACEFDQLLVSNAARLRHFQFSGSPSCITSFISLPPSSMQSLHTLVLNQIEFPGTTPFFRGNIQNNTGFQVAVPPATSLFDMPFPKLKDLALAHFSMDSDVIYDILSRCTSLVNCELRLIAHPGQLVRYNRMSTLSKLKKMEVWTTGPLIGFQWIQRLILSDLIDFNFNFFGLSTPDTWPSAWTPALIRSGHLQNLVLRIFVSQLDLEEILAASPLLLNLEISDGMPISEALLHRMSHGELVPKLSSLTCRVENINSLPAHLDMLENRSKINDVTQIEKVTFRVDNHRHRVVGGAVMDRILRLITEGQDIRLLP</sequence>
<comment type="caution">
    <text evidence="1">The sequence shown here is derived from an EMBL/GenBank/DDBJ whole genome shotgun (WGS) entry which is preliminary data.</text>
</comment>
<accession>A0A369JCH5</accession>
<name>A0A369JCH5_HYPMA</name>
<reference evidence="1" key="1">
    <citation type="submission" date="2018-04" db="EMBL/GenBank/DDBJ databases">
        <title>Whole genome sequencing of Hypsizygus marmoreus.</title>
        <authorList>
            <person name="Choi I.-G."/>
            <person name="Min B."/>
            <person name="Kim J.-G."/>
            <person name="Kim S."/>
            <person name="Oh Y.-L."/>
            <person name="Kong W.-S."/>
            <person name="Park H."/>
            <person name="Jeong J."/>
            <person name="Song E.-S."/>
        </authorList>
    </citation>
    <scope>NUCLEOTIDE SEQUENCE [LARGE SCALE GENOMIC DNA]</scope>
    <source>
        <strain evidence="1">51987-8</strain>
    </source>
</reference>
<evidence type="ECO:0000313" key="1">
    <source>
        <dbReference type="EMBL" id="RDB18307.1"/>
    </source>
</evidence>